<dbReference type="Gene3D" id="2.40.420.20">
    <property type="match status" value="1"/>
</dbReference>
<dbReference type="Gene3D" id="1.10.287.470">
    <property type="entry name" value="Helix hairpin bin"/>
    <property type="match status" value="1"/>
</dbReference>
<name>A0A1T1AY65_RHOFE</name>
<sequence>MGCSDKAAVPASATAAPAASAPAGTPAPAASAAAPPVSVSVVHAAQRDMAVKLNATGTVVPLTSVDVRSQVTSTIRQVHFKEGQFVKAGQLLFTLDARTDEANAAKARAQLAKDQASLAEARRQWERAKQLLAQNFVSQGAVDTAQAQVDTWIATVAADQAAIAASNVALSYARITAPNSGRAGAVNVFAGSAVLANQTALVTITQLDPIGVAFSISQRDLSNALTALQGGGAKVTATLADGGGSFEGRLQFLDNLVDANSGTVKAKAVFANPASKLWPGAFVEVQQTVTTLKDAVVLPQASIIQGPRGTIVYVIENGVAQPRPVKLLHAEGGEAAVSGVQPGEAVAMDGRQNLRPQARVVVRAPAAAASGAGKGQGKGGGNSAPAKTASQP</sequence>
<evidence type="ECO:0000313" key="10">
    <source>
        <dbReference type="EMBL" id="OOV09059.1"/>
    </source>
</evidence>
<comment type="subcellular location">
    <subcellularLocation>
        <location evidence="1">Cell membrane</location>
    </subcellularLocation>
</comment>
<dbReference type="GO" id="GO:0015562">
    <property type="term" value="F:efflux transmembrane transporter activity"/>
    <property type="evidence" value="ECO:0007669"/>
    <property type="project" value="TreeGrafter"/>
</dbReference>
<evidence type="ECO:0000256" key="3">
    <source>
        <dbReference type="ARBA" id="ARBA00022475"/>
    </source>
</evidence>
<dbReference type="Pfam" id="PF25876">
    <property type="entry name" value="HH_MFP_RND"/>
    <property type="match status" value="1"/>
</dbReference>
<comment type="similarity">
    <text evidence="2">Belongs to the membrane fusion protein (MFP) (TC 8.A.1) family.</text>
</comment>
<feature type="domain" description="Multidrug resistance protein MdtA-like beta-barrel" evidence="9">
    <location>
        <begin position="209"/>
        <end position="289"/>
    </location>
</feature>
<evidence type="ECO:0000259" key="7">
    <source>
        <dbReference type="Pfam" id="PF25876"/>
    </source>
</evidence>
<keyword evidence="11" id="KW-1185">Reference proteome</keyword>
<evidence type="ECO:0000256" key="6">
    <source>
        <dbReference type="SAM" id="MobiDB-lite"/>
    </source>
</evidence>
<feature type="compositionally biased region" description="Gly residues" evidence="6">
    <location>
        <begin position="372"/>
        <end position="382"/>
    </location>
</feature>
<dbReference type="STRING" id="28066.RF819_10805"/>
<dbReference type="NCBIfam" id="TIGR01730">
    <property type="entry name" value="RND_mfp"/>
    <property type="match status" value="1"/>
</dbReference>
<dbReference type="PANTHER" id="PTHR30469:SF36">
    <property type="entry name" value="BLL3903 PROTEIN"/>
    <property type="match status" value="1"/>
</dbReference>
<reference evidence="10 11" key="1">
    <citation type="submission" date="2017-01" db="EMBL/GenBank/DDBJ databases">
        <title>Genome sequencing of Rhodoferax fermentans JCM 7819.</title>
        <authorList>
            <person name="Kim Y.J."/>
            <person name="Farh M.E.-A."/>
            <person name="Yang D.-C."/>
        </authorList>
    </citation>
    <scope>NUCLEOTIDE SEQUENCE [LARGE SCALE GENOMIC DNA]</scope>
    <source>
        <strain evidence="10 11">JCM 7819</strain>
    </source>
</reference>
<dbReference type="Gene3D" id="2.40.50.100">
    <property type="match status" value="1"/>
</dbReference>
<evidence type="ECO:0000259" key="8">
    <source>
        <dbReference type="Pfam" id="PF25917"/>
    </source>
</evidence>
<dbReference type="SUPFAM" id="SSF111369">
    <property type="entry name" value="HlyD-like secretion proteins"/>
    <property type="match status" value="1"/>
</dbReference>
<keyword evidence="3" id="KW-1003">Cell membrane</keyword>
<dbReference type="InterPro" id="IPR006143">
    <property type="entry name" value="RND_pump_MFP"/>
</dbReference>
<dbReference type="InterPro" id="IPR058626">
    <property type="entry name" value="MdtA-like_b-barrel"/>
</dbReference>
<evidence type="ECO:0000256" key="2">
    <source>
        <dbReference type="ARBA" id="ARBA00009477"/>
    </source>
</evidence>
<dbReference type="Proteomes" id="UP000190750">
    <property type="component" value="Unassembled WGS sequence"/>
</dbReference>
<dbReference type="AlphaFoldDB" id="A0A1T1AY65"/>
<dbReference type="PANTHER" id="PTHR30469">
    <property type="entry name" value="MULTIDRUG RESISTANCE PROTEIN MDTA"/>
    <property type="match status" value="1"/>
</dbReference>
<proteinExistence type="inferred from homology"/>
<feature type="region of interest" description="Disordered" evidence="6">
    <location>
        <begin position="365"/>
        <end position="392"/>
    </location>
</feature>
<dbReference type="Gene3D" id="2.40.30.170">
    <property type="match status" value="1"/>
</dbReference>
<evidence type="ECO:0000313" key="11">
    <source>
        <dbReference type="Proteomes" id="UP000190750"/>
    </source>
</evidence>
<protein>
    <submittedName>
        <fullName evidence="10">Uncharacterized protein</fullName>
    </submittedName>
</protein>
<keyword evidence="4" id="KW-0997">Cell inner membrane</keyword>
<evidence type="ECO:0000256" key="1">
    <source>
        <dbReference type="ARBA" id="ARBA00004236"/>
    </source>
</evidence>
<evidence type="ECO:0000256" key="4">
    <source>
        <dbReference type="ARBA" id="ARBA00022519"/>
    </source>
</evidence>
<comment type="caution">
    <text evidence="10">The sequence shown here is derived from an EMBL/GenBank/DDBJ whole genome shotgun (WGS) entry which is preliminary data.</text>
</comment>
<accession>A0A1T1AY65</accession>
<dbReference type="Pfam" id="PF25917">
    <property type="entry name" value="BSH_RND"/>
    <property type="match status" value="1"/>
</dbReference>
<dbReference type="InterPro" id="IPR058625">
    <property type="entry name" value="MdtA-like_BSH"/>
</dbReference>
<dbReference type="InterPro" id="IPR058624">
    <property type="entry name" value="MdtA-like_HH"/>
</dbReference>
<keyword evidence="5" id="KW-0472">Membrane</keyword>
<dbReference type="Pfam" id="PF25944">
    <property type="entry name" value="Beta-barrel_RND"/>
    <property type="match status" value="1"/>
</dbReference>
<gene>
    <name evidence="10" type="ORF">RF819_10805</name>
</gene>
<feature type="domain" description="Multidrug resistance protein MdtA-like alpha-helical hairpin" evidence="7">
    <location>
        <begin position="105"/>
        <end position="173"/>
    </location>
</feature>
<dbReference type="GO" id="GO:1990281">
    <property type="term" value="C:efflux pump complex"/>
    <property type="evidence" value="ECO:0007669"/>
    <property type="project" value="TreeGrafter"/>
</dbReference>
<evidence type="ECO:0000259" key="9">
    <source>
        <dbReference type="Pfam" id="PF25944"/>
    </source>
</evidence>
<evidence type="ECO:0000256" key="5">
    <source>
        <dbReference type="ARBA" id="ARBA00023136"/>
    </source>
</evidence>
<dbReference type="EMBL" id="MTJN01000002">
    <property type="protein sequence ID" value="OOV09059.1"/>
    <property type="molecule type" value="Genomic_DNA"/>
</dbReference>
<feature type="domain" description="Multidrug resistance protein MdtA-like barrel-sandwich hybrid" evidence="8">
    <location>
        <begin position="64"/>
        <end position="204"/>
    </location>
</feature>
<organism evidence="10 11">
    <name type="scientific">Rhodoferax fermentans</name>
    <dbReference type="NCBI Taxonomy" id="28066"/>
    <lineage>
        <taxon>Bacteria</taxon>
        <taxon>Pseudomonadati</taxon>
        <taxon>Pseudomonadota</taxon>
        <taxon>Betaproteobacteria</taxon>
        <taxon>Burkholderiales</taxon>
        <taxon>Comamonadaceae</taxon>
        <taxon>Rhodoferax</taxon>
    </lineage>
</organism>